<feature type="domain" description="DUF5979" evidence="2">
    <location>
        <begin position="209"/>
        <end position="307"/>
    </location>
</feature>
<feature type="chain" id="PRO_5036727208" description="DUF5979 domain-containing protein" evidence="1">
    <location>
        <begin position="22"/>
        <end position="347"/>
    </location>
</feature>
<gene>
    <name evidence="3" type="ORF">E7272_01120</name>
</gene>
<evidence type="ECO:0000313" key="3">
    <source>
        <dbReference type="EMBL" id="MBE5918419.1"/>
    </source>
</evidence>
<proteinExistence type="predicted"/>
<protein>
    <recommendedName>
        <fullName evidence="2">DUF5979 domain-containing protein</fullName>
    </recommendedName>
</protein>
<dbReference type="Proteomes" id="UP000766246">
    <property type="component" value="Unassembled WGS sequence"/>
</dbReference>
<evidence type="ECO:0000256" key="1">
    <source>
        <dbReference type="SAM" id="SignalP"/>
    </source>
</evidence>
<reference evidence="3" key="1">
    <citation type="submission" date="2019-04" db="EMBL/GenBank/DDBJ databases">
        <title>Evolution of Biomass-Degrading Anaerobic Consortia Revealed by Metagenomics.</title>
        <authorList>
            <person name="Peng X."/>
        </authorList>
    </citation>
    <scope>NUCLEOTIDE SEQUENCE</scope>
    <source>
        <strain evidence="3">SIG311</strain>
    </source>
</reference>
<dbReference type="EMBL" id="SVER01000002">
    <property type="protein sequence ID" value="MBE5918419.1"/>
    <property type="molecule type" value="Genomic_DNA"/>
</dbReference>
<evidence type="ECO:0000259" key="2">
    <source>
        <dbReference type="Pfam" id="PF19407"/>
    </source>
</evidence>
<keyword evidence="1" id="KW-0732">Signal</keyword>
<feature type="signal peptide" evidence="1">
    <location>
        <begin position="1"/>
        <end position="21"/>
    </location>
</feature>
<organism evidence="3 4">
    <name type="scientific">Pseudobutyrivibrio ruminis</name>
    <dbReference type="NCBI Taxonomy" id="46206"/>
    <lineage>
        <taxon>Bacteria</taxon>
        <taxon>Bacillati</taxon>
        <taxon>Bacillota</taxon>
        <taxon>Clostridia</taxon>
        <taxon>Lachnospirales</taxon>
        <taxon>Lachnospiraceae</taxon>
        <taxon>Pseudobutyrivibrio</taxon>
    </lineage>
</organism>
<dbReference type="InterPro" id="IPR046022">
    <property type="entry name" value="DUF5979"/>
</dbReference>
<evidence type="ECO:0000313" key="4">
    <source>
        <dbReference type="Proteomes" id="UP000766246"/>
    </source>
</evidence>
<dbReference type="Pfam" id="PF19407">
    <property type="entry name" value="DUF5979"/>
    <property type="match status" value="1"/>
</dbReference>
<comment type="caution">
    <text evidence="3">The sequence shown here is derived from an EMBL/GenBank/DDBJ whole genome shotgun (WGS) entry which is preliminary data.</text>
</comment>
<dbReference type="AlphaFoldDB" id="A0A927YL48"/>
<name>A0A927YL48_9FIRM</name>
<sequence>MVLALAAAVAVSGFSFYRANAASYIDENKQCSITVQIPTACLYEEGNHTGISDGIIMYDGDVTVNFYKIAEVELNGSYGKALADVDLSVLNNKEVYAKQWEDLTNNAYKAVKNTKPTYTMTINPSKETKKSIDVDRGLYLYVCEDVSSERYDFTFTKSMISVPSSYLIQGATKLDENGNIIEASNSDEWLYNVDVAIKSVAEQRLANLQINKTLKTFNKSLGNAAFVFDVTAKLDGNTVFSNVYTMNFADATTQSIKVEGIPATASVTVKEIYTGASYTLQSDDDLSKETVVYADKDASVDFSNDYDERLELGGISVENQFTMEDGKIYWIDESGNKIEQKTVEGGN</sequence>
<accession>A0A927YL48</accession>